<organism evidence="3 4">
    <name type="scientific">Burkholderia plantarii</name>
    <dbReference type="NCBI Taxonomy" id="41899"/>
    <lineage>
        <taxon>Bacteria</taxon>
        <taxon>Pseudomonadati</taxon>
        <taxon>Pseudomonadota</taxon>
        <taxon>Betaproteobacteria</taxon>
        <taxon>Burkholderiales</taxon>
        <taxon>Burkholderiaceae</taxon>
        <taxon>Burkholderia</taxon>
    </lineage>
</organism>
<feature type="coiled-coil region" evidence="1">
    <location>
        <begin position="165"/>
        <end position="192"/>
    </location>
</feature>
<feature type="domain" description="CusB-like barrel-sandwich hybrid" evidence="2">
    <location>
        <begin position="31"/>
        <end position="225"/>
    </location>
</feature>
<proteinExistence type="predicted"/>
<name>A0A0B6S2T8_BURPL</name>
<accession>A0A0B6S2T8</accession>
<dbReference type="HOGENOM" id="CLU_018816_15_1_4"/>
<sequence length="345" mass="36306">MVLGAAGYGLYWWLSGRFYESTDDAYVGGNVTVISPRVSGYVARVLVADNALVHAGQPLVELDPADFTARFDAAQAEVDAAKAALVRLAAQHELIGAQIAQARAQADVDRAAQQFADRDAQRYENLAESHSGTQQDSQRARTTLDQASARVRASQAAVVAQQRQLAVIDAQKDEANARVEQAEASLRNAKLDTGYTTLYAPVDGYVGNRSAHPGTFVAAGTQLMSLVPARGLWIDANFKEDQIRHMRQGQDVEIEADVDSGLTIRGRVESLAPATGSVFSVIPAQNATGNFTKIVQRVPVRIALDPAVSAVGALRAGLSVIATVDTRSAGGAGNGTGPGNGAAAR</sequence>
<dbReference type="PANTHER" id="PTHR30386">
    <property type="entry name" value="MEMBRANE FUSION SUBUNIT OF EMRAB-TOLC MULTIDRUG EFFLUX PUMP"/>
    <property type="match status" value="1"/>
</dbReference>
<dbReference type="Proteomes" id="UP000031838">
    <property type="component" value="Chromosome 2"/>
</dbReference>
<protein>
    <submittedName>
        <fullName evidence="3">Multidrug resistance protein EmrA-like protein</fullName>
    </submittedName>
</protein>
<dbReference type="EMBL" id="CP002581">
    <property type="protein sequence ID" value="AJK48714.1"/>
    <property type="molecule type" value="Genomic_DNA"/>
</dbReference>
<keyword evidence="1" id="KW-0175">Coiled coil</keyword>
<dbReference type="SUPFAM" id="SSF111369">
    <property type="entry name" value="HlyD-like secretion proteins"/>
    <property type="match status" value="2"/>
</dbReference>
<dbReference type="Gene3D" id="2.40.30.170">
    <property type="match status" value="1"/>
</dbReference>
<dbReference type="KEGG" id="bgp:BGL_2c06300"/>
<evidence type="ECO:0000313" key="3">
    <source>
        <dbReference type="EMBL" id="AJK48714.1"/>
    </source>
</evidence>
<dbReference type="Gene3D" id="2.40.50.100">
    <property type="match status" value="1"/>
</dbReference>
<keyword evidence="4" id="KW-1185">Reference proteome</keyword>
<reference evidence="4" key="1">
    <citation type="submission" date="2011-03" db="EMBL/GenBank/DDBJ databases">
        <authorList>
            <person name="Voget S."/>
            <person name="Streit W.R."/>
            <person name="Jaeger K.E."/>
            <person name="Daniel R."/>
        </authorList>
    </citation>
    <scope>NUCLEOTIDE SEQUENCE [LARGE SCALE GENOMIC DNA]</scope>
    <source>
        <strain evidence="4">PG1</strain>
    </source>
</reference>
<evidence type="ECO:0000256" key="1">
    <source>
        <dbReference type="SAM" id="Coils"/>
    </source>
</evidence>
<gene>
    <name evidence="3" type="ORF">BGL_2c06300</name>
</gene>
<dbReference type="AlphaFoldDB" id="A0A0B6S2T8"/>
<dbReference type="InterPro" id="IPR050739">
    <property type="entry name" value="MFP"/>
</dbReference>
<evidence type="ECO:0000313" key="4">
    <source>
        <dbReference type="Proteomes" id="UP000031838"/>
    </source>
</evidence>
<dbReference type="GO" id="GO:0055085">
    <property type="term" value="P:transmembrane transport"/>
    <property type="evidence" value="ECO:0007669"/>
    <property type="project" value="InterPro"/>
</dbReference>
<dbReference type="PANTHER" id="PTHR30386:SF24">
    <property type="entry name" value="MULTIDRUG RESISTANCE EFFLUX PUMP"/>
    <property type="match status" value="1"/>
</dbReference>
<dbReference type="Pfam" id="PF25919">
    <property type="entry name" value="BSH_CusB"/>
    <property type="match status" value="1"/>
</dbReference>
<dbReference type="InterPro" id="IPR058790">
    <property type="entry name" value="BSH_CusB"/>
</dbReference>
<evidence type="ECO:0000259" key="2">
    <source>
        <dbReference type="Pfam" id="PF25919"/>
    </source>
</evidence>
<reference evidence="3 4" key="2">
    <citation type="journal article" date="2016" name="Appl. Microbiol. Biotechnol.">
        <title>Mutations improving production and secretion of extracellular lipase by Burkholderia glumae PG1.</title>
        <authorList>
            <person name="Knapp A."/>
            <person name="Voget S."/>
            <person name="Gao R."/>
            <person name="Zaburannyi N."/>
            <person name="Krysciak D."/>
            <person name="Breuer M."/>
            <person name="Hauer B."/>
            <person name="Streit W.R."/>
            <person name="Muller R."/>
            <person name="Daniel R."/>
            <person name="Jaeger K.E."/>
        </authorList>
    </citation>
    <scope>NUCLEOTIDE SEQUENCE [LARGE SCALE GENOMIC DNA]</scope>
    <source>
        <strain evidence="3 4">PG1</strain>
    </source>
</reference>
<dbReference type="Gene3D" id="1.10.287.470">
    <property type="entry name" value="Helix hairpin bin"/>
    <property type="match status" value="2"/>
</dbReference>